<feature type="compositionally biased region" description="Polar residues" evidence="1">
    <location>
        <begin position="710"/>
        <end position="737"/>
    </location>
</feature>
<dbReference type="Proteomes" id="UP001055955">
    <property type="component" value="Chromosome"/>
</dbReference>
<proteinExistence type="predicted"/>
<feature type="transmembrane region" description="Helical" evidence="2">
    <location>
        <begin position="383"/>
        <end position="405"/>
    </location>
</feature>
<feature type="region of interest" description="Disordered" evidence="1">
    <location>
        <begin position="697"/>
        <end position="737"/>
    </location>
</feature>
<dbReference type="EMBL" id="CP092900">
    <property type="protein sequence ID" value="UTC24930.1"/>
    <property type="molecule type" value="Genomic_DNA"/>
</dbReference>
<protein>
    <submittedName>
        <fullName evidence="3">Uncharacterized protein</fullName>
    </submittedName>
</protein>
<gene>
    <name evidence="3" type="ORF">MMH89_02045</name>
</gene>
<accession>A0ABY5DKC3</accession>
<evidence type="ECO:0000313" key="3">
    <source>
        <dbReference type="EMBL" id="UTC24930.1"/>
    </source>
</evidence>
<name>A0ABY5DKC3_9GAMM</name>
<organism evidence="3 4">
    <name type="scientific">Candidatus Comchoanobacter bicostacola</name>
    <dbReference type="NCBI Taxonomy" id="2919598"/>
    <lineage>
        <taxon>Bacteria</taxon>
        <taxon>Pseudomonadati</taxon>
        <taxon>Pseudomonadota</taxon>
        <taxon>Gammaproteobacteria</taxon>
        <taxon>Candidatus Comchoanobacterales</taxon>
        <taxon>Candidatus Comchoanobacteraceae</taxon>
        <taxon>Candidatus Comchoanobacter</taxon>
    </lineage>
</organism>
<keyword evidence="2" id="KW-1133">Transmembrane helix</keyword>
<dbReference type="RefSeq" id="WP_258568719.1">
    <property type="nucleotide sequence ID" value="NZ_CP092900.1"/>
</dbReference>
<keyword evidence="2" id="KW-0472">Membrane</keyword>
<keyword evidence="4" id="KW-1185">Reference proteome</keyword>
<evidence type="ECO:0000313" key="4">
    <source>
        <dbReference type="Proteomes" id="UP001055955"/>
    </source>
</evidence>
<evidence type="ECO:0000256" key="1">
    <source>
        <dbReference type="SAM" id="MobiDB-lite"/>
    </source>
</evidence>
<evidence type="ECO:0000256" key="2">
    <source>
        <dbReference type="SAM" id="Phobius"/>
    </source>
</evidence>
<sequence length="737" mass="81895">MAKPIQPYLKRSAESSMIFFTDVQGNDYKLTREMKSEGGYNYSLNSTSATSLSIGDPINFQNIINALQLSEDNRTELKKFCQMLSPNVGTEMDLANLLAETTALDPFGQNLRTVFHCDFKEQKITCHRITASTEQLQSFKSDTNTGWDVDSVQKVFNPSVTEPSGGINNFDQALARIKELNDFGENGKASTWTLELSADNDYDPQKALIKILDDKLTDLDAESLTYELQHNYLRSAISALRSKETPPTPLNFGEKNLANAITHASLSLNRRLNIEVREKLKLMDLLYRIDPALKEYIDNKINFSNTVQFLETLEGTLTDTTIEEMISNSSMEALLDADSLSALNKERLKMQLQSIVNNKPKKETGMALTFYQQWINTHRPTKVLIVVFTTISFLIPALLIAGAYFSGKKADARNQVTLLNADEAESLLDKYTAAEQGIEKDVEQIQYKRMLQQTKEAKTTLQGEIPAEVAEKIWEQSGLSIETLNTNAYWSVVPSEKTTQSSQLFISSEDLKAHASDALPQPKDKLEKLIDLHLEVMQVDSEKVGNGKTLDHTKVISVSADEYVRNLSLVLDAGITDAKIAHDVALSVIKKLEQPDPEATVNMINSAQTLLSIHLAKQIAPQDRELMLLILESKRNEADAETICNKLIALKKQKDGGETVDKKTILNEIETALIGKSKTLKTKRNQVAPGPNITVVPKHSTTGVKAVSVGQGNPGQKQNLQDPSSKTPRSTFGKNQP</sequence>
<keyword evidence="2" id="KW-0812">Transmembrane</keyword>
<reference evidence="3 4" key="1">
    <citation type="journal article" date="2022" name="Nat. Microbiol.">
        <title>The microbiome of a bacterivorous marine choanoflagellate contains a resource-demanding obligate bacterial associate.</title>
        <authorList>
            <person name="Needham D.M."/>
            <person name="Poirier C."/>
            <person name="Bachy C."/>
            <person name="George E.E."/>
            <person name="Wilken S."/>
            <person name="Yung C.C.M."/>
            <person name="Limardo A.J."/>
            <person name="Morando M."/>
            <person name="Sudek L."/>
            <person name="Malmstrom R.R."/>
            <person name="Keeling P.J."/>
            <person name="Santoro A.E."/>
            <person name="Worden A.Z."/>
        </authorList>
    </citation>
    <scope>NUCLEOTIDE SEQUENCE [LARGE SCALE GENOMIC DNA]</scope>
    <source>
        <strain evidence="3 4">Comchoano-1</strain>
    </source>
</reference>